<feature type="transmembrane region" description="Helical" evidence="9">
    <location>
        <begin position="243"/>
        <end position="261"/>
    </location>
</feature>
<dbReference type="EMBL" id="JBHMDM010000001">
    <property type="protein sequence ID" value="MFB9375775.1"/>
    <property type="molecule type" value="Genomic_DNA"/>
</dbReference>
<feature type="transmembrane region" description="Helical" evidence="9">
    <location>
        <begin position="458"/>
        <end position="484"/>
    </location>
</feature>
<sequence>MGETAAGLAQIGLLVALLAAAHVPLGDLLARTATSGHHLRVERGTYRLLRIDPDADTRWSRYAAAVLAFSLVSVLGLYALLRLQGVLPGSLGRPGMDPLLAWNTAVSFVTNTNWQSYSGEAVLGNLAQMAGLAVQNFLSAAVGLAVAFALVRGLAARGTGGVGNFFVDLVRILLRILLPLAAVATVVLIGLGVVQDLRGGGLGGPVATQEAIKLLGTNGGGFFNANSAHPLENPSPLSNLVEIFLLLVIPFSLPRAYGVIVGSVRQGLAVVGVMAVLWGVSVALTTWAQVARGTLEGQEVRFGTWGSALFAASTTATSTGAVNSMHDSFSAAGGGVVLLNMLLGEVSPGGVGSGLYGMLVLAILTVFLAGLMVGRTPEFLGKKIGRREMTLVSLYLLVTPFVVLVGTALALSSDATRAALLNSGPHGLTEMLYAFASAGNNNGSAFAGLGANTPFFNLALGLAMAVGRFVPLVLVLALAGAFAGSSPTAPTPGTLSTRSVTFSGLHLVVVVVTTALTFLPALSLGPVAESLL</sequence>
<feature type="transmembrane region" description="Helical" evidence="9">
    <location>
        <begin position="268"/>
        <end position="290"/>
    </location>
</feature>
<dbReference type="Pfam" id="PF03814">
    <property type="entry name" value="KdpA"/>
    <property type="match status" value="1"/>
</dbReference>
<dbReference type="NCBIfam" id="TIGR00680">
    <property type="entry name" value="kdpA"/>
    <property type="match status" value="1"/>
</dbReference>
<evidence type="ECO:0000256" key="3">
    <source>
        <dbReference type="ARBA" id="ARBA00022538"/>
    </source>
</evidence>
<dbReference type="RefSeq" id="WP_380139934.1">
    <property type="nucleotide sequence ID" value="NZ_JBHLUI010000012.1"/>
</dbReference>
<gene>
    <name evidence="9 10" type="primary">kdpA</name>
    <name evidence="10" type="ORF">ACFFVI_02225</name>
</gene>
<comment type="function">
    <text evidence="9">Part of the high-affinity ATP-driven potassium transport (or Kdp) system, which catalyzes the hydrolysis of ATP coupled with the electrogenic transport of potassium into the cytoplasm. This subunit binds the extracellular potassium ions and delivers the ions to the membrane domain of KdpB through an intramembrane tunnel.</text>
</comment>
<name>A0ABV5LNV7_9ACTN</name>
<dbReference type="PANTHER" id="PTHR30607:SF2">
    <property type="entry name" value="POTASSIUM-TRANSPORTING ATPASE POTASSIUM-BINDING SUBUNIT"/>
    <property type="match status" value="1"/>
</dbReference>
<accession>A0ABV5LNV7</accession>
<dbReference type="PANTHER" id="PTHR30607">
    <property type="entry name" value="POTASSIUM-TRANSPORTING ATPASE A CHAIN"/>
    <property type="match status" value="1"/>
</dbReference>
<feature type="transmembrane region" description="Helical" evidence="9">
    <location>
        <begin position="62"/>
        <end position="83"/>
    </location>
</feature>
<comment type="similarity">
    <text evidence="9">Belongs to the KdpA family.</text>
</comment>
<keyword evidence="7 9" id="KW-0406">Ion transport</keyword>
<feature type="transmembrane region" description="Helical" evidence="9">
    <location>
        <begin position="126"/>
        <end position="151"/>
    </location>
</feature>
<reference evidence="10 11" key="1">
    <citation type="submission" date="2024-09" db="EMBL/GenBank/DDBJ databases">
        <authorList>
            <person name="Sun Q."/>
            <person name="Mori K."/>
        </authorList>
    </citation>
    <scope>NUCLEOTIDE SEQUENCE [LARGE SCALE GENOMIC DNA]</scope>
    <source>
        <strain evidence="10 11">TISTR 1856</strain>
    </source>
</reference>
<dbReference type="InterPro" id="IPR004623">
    <property type="entry name" value="KdpA"/>
</dbReference>
<evidence type="ECO:0000256" key="9">
    <source>
        <dbReference type="HAMAP-Rule" id="MF_00275"/>
    </source>
</evidence>
<comment type="caution">
    <text evidence="9">Lacks conserved residue(s) required for the propagation of feature annotation.</text>
</comment>
<comment type="caution">
    <text evidence="10">The sequence shown here is derived from an EMBL/GenBank/DDBJ whole genome shotgun (WGS) entry which is preliminary data.</text>
</comment>
<dbReference type="HAMAP" id="MF_00275">
    <property type="entry name" value="KdpA"/>
    <property type="match status" value="1"/>
</dbReference>
<evidence type="ECO:0000256" key="1">
    <source>
        <dbReference type="ARBA" id="ARBA00022448"/>
    </source>
</evidence>
<keyword evidence="3 9" id="KW-0633">Potassium transport</keyword>
<feature type="transmembrane region" description="Helical" evidence="9">
    <location>
        <begin position="504"/>
        <end position="528"/>
    </location>
</feature>
<proteinExistence type="inferred from homology"/>
<organism evidence="10 11">
    <name type="scientific">Kineococcus gynurae</name>
    <dbReference type="NCBI Taxonomy" id="452979"/>
    <lineage>
        <taxon>Bacteria</taxon>
        <taxon>Bacillati</taxon>
        <taxon>Actinomycetota</taxon>
        <taxon>Actinomycetes</taxon>
        <taxon>Kineosporiales</taxon>
        <taxon>Kineosporiaceae</taxon>
        <taxon>Kineococcus</taxon>
    </lineage>
</organism>
<dbReference type="Proteomes" id="UP001589748">
    <property type="component" value="Unassembled WGS sequence"/>
</dbReference>
<keyword evidence="11" id="KW-1185">Reference proteome</keyword>
<keyword evidence="6 9" id="KW-1133">Transmembrane helix</keyword>
<evidence type="ECO:0000256" key="8">
    <source>
        <dbReference type="ARBA" id="ARBA00023136"/>
    </source>
</evidence>
<keyword evidence="4 9" id="KW-0812">Transmembrane</keyword>
<evidence type="ECO:0000256" key="4">
    <source>
        <dbReference type="ARBA" id="ARBA00022692"/>
    </source>
</evidence>
<feature type="transmembrane region" description="Helical" evidence="9">
    <location>
        <begin position="394"/>
        <end position="411"/>
    </location>
</feature>
<keyword evidence="5 9" id="KW-0630">Potassium</keyword>
<feature type="transmembrane region" description="Helical" evidence="9">
    <location>
        <begin position="172"/>
        <end position="194"/>
    </location>
</feature>
<dbReference type="PIRSF" id="PIRSF001294">
    <property type="entry name" value="K_ATPaseA"/>
    <property type="match status" value="1"/>
</dbReference>
<comment type="subcellular location">
    <subcellularLocation>
        <location evidence="9">Cell membrane</location>
        <topology evidence="9">Multi-pass membrane protein</topology>
    </subcellularLocation>
</comment>
<evidence type="ECO:0000313" key="11">
    <source>
        <dbReference type="Proteomes" id="UP001589748"/>
    </source>
</evidence>
<protein>
    <recommendedName>
        <fullName evidence="9">Potassium-transporting ATPase potassium-binding subunit</fullName>
    </recommendedName>
    <alternativeName>
        <fullName evidence="9">ATP phosphohydrolase [potassium-transporting] A chain</fullName>
    </alternativeName>
    <alternativeName>
        <fullName evidence="9">Potassium-binding and translocating subunit A</fullName>
    </alternativeName>
    <alternativeName>
        <fullName evidence="9">Potassium-translocating ATPase A chain</fullName>
    </alternativeName>
</protein>
<evidence type="ECO:0000256" key="2">
    <source>
        <dbReference type="ARBA" id="ARBA00022475"/>
    </source>
</evidence>
<evidence type="ECO:0000256" key="7">
    <source>
        <dbReference type="ARBA" id="ARBA00023065"/>
    </source>
</evidence>
<keyword evidence="8 9" id="KW-0472">Membrane</keyword>
<feature type="transmembrane region" description="Helical" evidence="9">
    <location>
        <begin position="353"/>
        <end position="373"/>
    </location>
</feature>
<evidence type="ECO:0000256" key="6">
    <source>
        <dbReference type="ARBA" id="ARBA00022989"/>
    </source>
</evidence>
<comment type="subunit">
    <text evidence="9">The system is composed of three essential subunits: KdpA, KdpB and KdpC.</text>
</comment>
<keyword evidence="1 9" id="KW-0813">Transport</keyword>
<keyword evidence="2 9" id="KW-1003">Cell membrane</keyword>
<evidence type="ECO:0000313" key="10">
    <source>
        <dbReference type="EMBL" id="MFB9375775.1"/>
    </source>
</evidence>
<evidence type="ECO:0000256" key="5">
    <source>
        <dbReference type="ARBA" id="ARBA00022958"/>
    </source>
</evidence>